<feature type="signal peptide" evidence="9">
    <location>
        <begin position="1"/>
        <end position="21"/>
    </location>
</feature>
<sequence>MKLLITLMSMTAALVLSGCGAVSGLTSSQSGVSAEADTTLQDELGPYNGPRPRLAVADFKWKVGQGGRSVSISGLPGTGEGITISEQEHGVMTGLEDMLTTALVQSQRFRVLERSQLKEVQSEQKLAASGQVDAATAAQQGNIAGADILIIAAVTGWEPNTSGGSASGGGGLLGKAGAVFGGLSGAMNKSAMAMDIRLIDANTGEVVAATNIDAEAKDMNLGAALGAIGGGAFGGGALSSYSNTPMEKVIRECIYESTKYVAKSTPKRYFQEN</sequence>
<dbReference type="RefSeq" id="WP_092998596.1">
    <property type="nucleotide sequence ID" value="NZ_FMWD01000010.1"/>
</dbReference>
<dbReference type="Pfam" id="PF03783">
    <property type="entry name" value="CsgG"/>
    <property type="match status" value="1"/>
</dbReference>
<evidence type="ECO:0000256" key="4">
    <source>
        <dbReference type="ARBA" id="ARBA00022475"/>
    </source>
</evidence>
<keyword evidence="11" id="KW-1185">Reference proteome</keyword>
<keyword evidence="6" id="KW-0472">Membrane</keyword>
<accession>A0A1G5QWJ6</accession>
<dbReference type="EMBL" id="FMWD01000010">
    <property type="protein sequence ID" value="SCZ65930.1"/>
    <property type="molecule type" value="Genomic_DNA"/>
</dbReference>
<protein>
    <recommendedName>
        <fullName evidence="3">Curli production assembly/transport component CsgG</fullName>
    </recommendedName>
</protein>
<evidence type="ECO:0000313" key="10">
    <source>
        <dbReference type="EMBL" id="SCZ65930.1"/>
    </source>
</evidence>
<dbReference type="GO" id="GO:0030288">
    <property type="term" value="C:outer membrane-bounded periplasmic space"/>
    <property type="evidence" value="ECO:0007669"/>
    <property type="project" value="InterPro"/>
</dbReference>
<dbReference type="AlphaFoldDB" id="A0A1G5QWJ6"/>
<name>A0A1G5QWJ6_9GAMM</name>
<keyword evidence="8" id="KW-0449">Lipoprotein</keyword>
<keyword evidence="5 9" id="KW-0732">Signal</keyword>
<reference evidence="10 11" key="1">
    <citation type="submission" date="2016-10" db="EMBL/GenBank/DDBJ databases">
        <authorList>
            <person name="de Groot N.N."/>
        </authorList>
    </citation>
    <scope>NUCLEOTIDE SEQUENCE [LARGE SCALE GENOMIC DNA]</scope>
    <source>
        <strain evidence="10 11">HLD2</strain>
    </source>
</reference>
<evidence type="ECO:0000256" key="2">
    <source>
        <dbReference type="ARBA" id="ARBA00008899"/>
    </source>
</evidence>
<evidence type="ECO:0000256" key="5">
    <source>
        <dbReference type="ARBA" id="ARBA00022729"/>
    </source>
</evidence>
<gene>
    <name evidence="10" type="ORF">SAMN03097708_02903</name>
</gene>
<keyword evidence="7" id="KW-0564">Palmitate</keyword>
<comment type="similarity">
    <text evidence="2">Belongs to the CsgG family.</text>
</comment>
<keyword evidence="4" id="KW-1003">Cell membrane</keyword>
<dbReference type="PANTHER" id="PTHR41164">
    <property type="entry name" value="CURLI PRODUCTION ASSEMBLY/TRANSPORT COMPONENT CSGG"/>
    <property type="match status" value="1"/>
</dbReference>
<dbReference type="Proteomes" id="UP000199648">
    <property type="component" value="Unassembled WGS sequence"/>
</dbReference>
<dbReference type="InterPro" id="IPR005534">
    <property type="entry name" value="Curli_assmbl/transp-comp_CsgG"/>
</dbReference>
<evidence type="ECO:0000256" key="8">
    <source>
        <dbReference type="ARBA" id="ARBA00023288"/>
    </source>
</evidence>
<dbReference type="Gene3D" id="3.40.50.10610">
    <property type="entry name" value="ABC-type transport auxiliary lipoprotein component"/>
    <property type="match status" value="1"/>
</dbReference>
<evidence type="ECO:0000313" key="11">
    <source>
        <dbReference type="Proteomes" id="UP000199648"/>
    </source>
</evidence>
<dbReference type="OrthoDB" id="6315002at2"/>
<dbReference type="PROSITE" id="PS51257">
    <property type="entry name" value="PROKAR_LIPOPROTEIN"/>
    <property type="match status" value="1"/>
</dbReference>
<dbReference type="STRING" id="415747.SAMN03097708_02903"/>
<dbReference type="PANTHER" id="PTHR41164:SF1">
    <property type="entry name" value="CURLI PRODUCTION ASSEMBLY_TRANSPORT COMPONENT CSGG"/>
    <property type="match status" value="1"/>
</dbReference>
<organism evidence="10 11">
    <name type="scientific">Thiohalomonas denitrificans</name>
    <dbReference type="NCBI Taxonomy" id="415747"/>
    <lineage>
        <taxon>Bacteria</taxon>
        <taxon>Pseudomonadati</taxon>
        <taxon>Pseudomonadota</taxon>
        <taxon>Gammaproteobacteria</taxon>
        <taxon>Thiohalomonadales</taxon>
        <taxon>Thiohalomonadaceae</taxon>
        <taxon>Thiohalomonas</taxon>
    </lineage>
</organism>
<evidence type="ECO:0000256" key="7">
    <source>
        <dbReference type="ARBA" id="ARBA00023139"/>
    </source>
</evidence>
<evidence type="ECO:0000256" key="6">
    <source>
        <dbReference type="ARBA" id="ARBA00023136"/>
    </source>
</evidence>
<comment type="function">
    <text evidence="1">May be involved in the biogenesis of curli organelles.</text>
</comment>
<proteinExistence type="inferred from homology"/>
<evidence type="ECO:0000256" key="1">
    <source>
        <dbReference type="ARBA" id="ARBA00003989"/>
    </source>
</evidence>
<evidence type="ECO:0000256" key="3">
    <source>
        <dbReference type="ARBA" id="ARBA00014028"/>
    </source>
</evidence>
<feature type="chain" id="PRO_5011483219" description="Curli production assembly/transport component CsgG" evidence="9">
    <location>
        <begin position="22"/>
        <end position="273"/>
    </location>
</feature>
<evidence type="ECO:0000256" key="9">
    <source>
        <dbReference type="SAM" id="SignalP"/>
    </source>
</evidence>